<evidence type="ECO:0000313" key="4">
    <source>
        <dbReference type="EMBL" id="SHF65596.1"/>
    </source>
</evidence>
<keyword evidence="5" id="KW-1185">Reference proteome</keyword>
<dbReference type="InterPro" id="IPR011765">
    <property type="entry name" value="Pept_M16_N"/>
</dbReference>
<dbReference type="Gene3D" id="3.30.830.10">
    <property type="entry name" value="Metalloenzyme, LuxS/M16 peptidase-like"/>
    <property type="match status" value="2"/>
</dbReference>
<dbReference type="InterPro" id="IPR007863">
    <property type="entry name" value="Peptidase_M16_C"/>
</dbReference>
<dbReference type="GO" id="GO:0046872">
    <property type="term" value="F:metal ion binding"/>
    <property type="evidence" value="ECO:0007669"/>
    <property type="project" value="InterPro"/>
</dbReference>
<dbReference type="PANTHER" id="PTHR11851">
    <property type="entry name" value="METALLOPROTEASE"/>
    <property type="match status" value="1"/>
</dbReference>
<organism evidence="4 5">
    <name type="scientific">Mariniphaga anaerophila</name>
    <dbReference type="NCBI Taxonomy" id="1484053"/>
    <lineage>
        <taxon>Bacteria</taxon>
        <taxon>Pseudomonadati</taxon>
        <taxon>Bacteroidota</taxon>
        <taxon>Bacteroidia</taxon>
        <taxon>Marinilabiliales</taxon>
        <taxon>Prolixibacteraceae</taxon>
        <taxon>Mariniphaga</taxon>
    </lineage>
</organism>
<dbReference type="InterPro" id="IPR011249">
    <property type="entry name" value="Metalloenz_LuxS/M16"/>
</dbReference>
<dbReference type="EMBL" id="FQUM01000007">
    <property type="protein sequence ID" value="SHF65596.1"/>
    <property type="molecule type" value="Genomic_DNA"/>
</dbReference>
<dbReference type="InterPro" id="IPR050361">
    <property type="entry name" value="MPP/UQCRC_Complex"/>
</dbReference>
<evidence type="ECO:0000259" key="3">
    <source>
        <dbReference type="Pfam" id="PF05193"/>
    </source>
</evidence>
<reference evidence="4 5" key="1">
    <citation type="submission" date="2016-11" db="EMBL/GenBank/DDBJ databases">
        <authorList>
            <person name="Jaros S."/>
            <person name="Januszkiewicz K."/>
            <person name="Wedrychowicz H."/>
        </authorList>
    </citation>
    <scope>NUCLEOTIDE SEQUENCE [LARGE SCALE GENOMIC DNA]</scope>
    <source>
        <strain evidence="4 5">DSM 26910</strain>
    </source>
</reference>
<evidence type="ECO:0000313" key="5">
    <source>
        <dbReference type="Proteomes" id="UP000184164"/>
    </source>
</evidence>
<dbReference type="STRING" id="1484053.SAMN05444274_10773"/>
<dbReference type="OrthoDB" id="9811314at2"/>
<sequence>MVETDFLTHILSNGIRLIHMPVDSSVGHLGILINTGSRDEEVDEHGLAHFIEHSIFKGTKKRKAYHILSRIEDVGGELNAYTTKEETTLYCTFLSEFYERTAELLSDILFNSTYPEKELKREKEVVLEEINSYKDSPSELIYDEFEELIFDGHPIARNILGNPLNISSFNRDAILRFIGNNYHTDQIVISSVGNMDFNSLIKLIEKYFGKAEANLRHNGRKRFENYVPGSRVEEKDTFQSHCMLGNIAYDVMHPKRITMVLLNSILGGQAMNSRLNMALRERKGMAYNVESGYTAYTDTGLFNVYFGTDRENLDKAIALVYKEFKLLREKKLGVLQLSKAQKQLMGQIAISTENREDLMLSIGKSYLLFNKVDTVQTIFKKIEAIMPLDLMEVANEILVDNQMSTLVYK</sequence>
<accession>A0A1M5DFA3</accession>
<dbReference type="PANTHER" id="PTHR11851:SF49">
    <property type="entry name" value="MITOCHONDRIAL-PROCESSING PEPTIDASE SUBUNIT ALPHA"/>
    <property type="match status" value="1"/>
</dbReference>
<dbReference type="Proteomes" id="UP000184164">
    <property type="component" value="Unassembled WGS sequence"/>
</dbReference>
<feature type="domain" description="Peptidase M16 N-terminal" evidence="2">
    <location>
        <begin position="28"/>
        <end position="161"/>
    </location>
</feature>
<dbReference type="AlphaFoldDB" id="A0A1M5DFA3"/>
<dbReference type="Pfam" id="PF05193">
    <property type="entry name" value="Peptidase_M16_C"/>
    <property type="match status" value="1"/>
</dbReference>
<name>A0A1M5DFA3_9BACT</name>
<protein>
    <submittedName>
        <fullName evidence="4">Predicted Zn-dependent peptidase</fullName>
    </submittedName>
</protein>
<evidence type="ECO:0000256" key="1">
    <source>
        <dbReference type="ARBA" id="ARBA00007261"/>
    </source>
</evidence>
<dbReference type="RefSeq" id="WP_073002696.1">
    <property type="nucleotide sequence ID" value="NZ_FQUM01000007.1"/>
</dbReference>
<comment type="similarity">
    <text evidence="1">Belongs to the peptidase M16 family.</text>
</comment>
<proteinExistence type="inferred from homology"/>
<dbReference type="SUPFAM" id="SSF63411">
    <property type="entry name" value="LuxS/MPP-like metallohydrolase"/>
    <property type="match status" value="2"/>
</dbReference>
<dbReference type="Pfam" id="PF00675">
    <property type="entry name" value="Peptidase_M16"/>
    <property type="match status" value="1"/>
</dbReference>
<feature type="domain" description="Peptidase M16 C-terminal" evidence="3">
    <location>
        <begin position="168"/>
        <end position="344"/>
    </location>
</feature>
<gene>
    <name evidence="4" type="ORF">SAMN05444274_10773</name>
</gene>
<evidence type="ECO:0000259" key="2">
    <source>
        <dbReference type="Pfam" id="PF00675"/>
    </source>
</evidence>